<reference evidence="2 3" key="1">
    <citation type="submission" date="2008-07" db="EMBL/GenBank/DDBJ databases">
        <authorList>
            <person name="El-Sayed N."/>
            <person name="Caler E."/>
            <person name="Inman J."/>
            <person name="Amedeo P."/>
            <person name="Hass B."/>
            <person name="Wortman J."/>
        </authorList>
    </citation>
    <scope>NUCLEOTIDE SEQUENCE [LARGE SCALE GENOMIC DNA]</scope>
    <source>
        <strain evidence="3">ATCC 50983 / TXsc</strain>
    </source>
</reference>
<organism evidence="3">
    <name type="scientific">Perkinsus marinus (strain ATCC 50983 / TXsc)</name>
    <dbReference type="NCBI Taxonomy" id="423536"/>
    <lineage>
        <taxon>Eukaryota</taxon>
        <taxon>Sar</taxon>
        <taxon>Alveolata</taxon>
        <taxon>Perkinsozoa</taxon>
        <taxon>Perkinsea</taxon>
        <taxon>Perkinsida</taxon>
        <taxon>Perkinsidae</taxon>
        <taxon>Perkinsus</taxon>
    </lineage>
</organism>
<dbReference type="OrthoDB" id="432866at2759"/>
<evidence type="ECO:0008006" key="4">
    <source>
        <dbReference type="Google" id="ProtNLM"/>
    </source>
</evidence>
<evidence type="ECO:0000313" key="2">
    <source>
        <dbReference type="EMBL" id="EER03737.1"/>
    </source>
</evidence>
<feature type="region of interest" description="Disordered" evidence="1">
    <location>
        <begin position="216"/>
        <end position="235"/>
    </location>
</feature>
<evidence type="ECO:0000313" key="3">
    <source>
        <dbReference type="Proteomes" id="UP000007800"/>
    </source>
</evidence>
<accession>C5LHY3</accession>
<dbReference type="InParanoid" id="C5LHY3"/>
<protein>
    <recommendedName>
        <fullName evidence="4">Protein arginine methyltransferase 10</fullName>
    </recommendedName>
</protein>
<proteinExistence type="predicted"/>
<gene>
    <name evidence="2" type="ORF">Pmar_PMAR023035</name>
</gene>
<evidence type="ECO:0000256" key="1">
    <source>
        <dbReference type="SAM" id="MobiDB-lite"/>
    </source>
</evidence>
<dbReference type="GeneID" id="9048230"/>
<keyword evidence="3" id="KW-1185">Reference proteome</keyword>
<dbReference type="OMA" id="DICREAC"/>
<name>C5LHY3_PERM5</name>
<dbReference type="RefSeq" id="XP_002771921.1">
    <property type="nucleotide sequence ID" value="XM_002771875.1"/>
</dbReference>
<dbReference type="EMBL" id="GG682149">
    <property type="protein sequence ID" value="EER03737.1"/>
    <property type="molecule type" value="Genomic_DNA"/>
</dbReference>
<sequence length="2505" mass="273404">MYHTISQFSVVPGVIFITIGGILIDHGFYAATTITPTTTTTITPTTTTTTSSDLLLAYYGCTSHGYAAAAHPTQHLQSCNRDDDRVRATEKRTSNFRDCKEFGSHTRDRTNASDFNESRHSIAVITNVFTQANTEIEVLEPGESTPINRGYQQSFKDLSALYAGLEYQLLAIRLRLGDQFNVDQARITFVLGEPDTATVQDGYCLDGHANSQLAGPARVSDPWAEPPHASTSDTVTTPSALLYGETISGAISTLTPLTFKMGGIYRLCYSSDGSFSSGYTDTPDISIHVSGVSVDCGDRDCLAQRPFRCWALWNALSAAGSCIVNYDAFTPSDFPGKLTWSASFSATYDSVTGVQTAYSPQACGSTYPSEVLCDAGGSCNMTGGYMLSTDGLKNDLEVKIPQTVGWLNGTHYKATAVAACYCPDYDASVGGKCDAFNEYVQQIAIIEIYTVRLCSPFAAVPCAEEYFTAVTPGQKFSIRVDCPPGACAFDIESRIKVVAIADASRVGSAFDLPSWVTSPVPHGCHAANHTDMLSSPVTCYGPNDCILHGGYRQDWKEFGLPVNGTSTYVFDAGWTEHEKLNFKSAKDFDVCFCHGSCETPTNWFKVGQLSLHPFRPSSGFVFDGDTVKEYAFLRYVNRNGTLAFNRWLNHSSGQMTLGLQDNGIIKLLSDDERTITDADCQSRTWDVEYVPALYGTTVGTYRGRQHSSFPYQMGFTNKVDYVDFSDTLLATKAGIMAVCYCALTESLTYQCRDSASWTLILRLTISGPRRGQRWSFATNIDVRLEYTGWGLSSDNTVRIIAAEASCLDDSGNPHEVEASVQVGCPTACAAQSGLAGSETNIAGITLKFDKANCDVQNANCGTAYLTRIEVISDTMTYLYFSGTPNLKTGDVIIITSGIQCDSSVATNPCNEDMLAAMKGVYEFADYNNNNESLADSYVLGHTITAFTDTPSKFAVDIGWPENKRPYFATESSAGQWTVLNRVITKEEIRAISERTDLKVCWSYGGNGNYVAEAGRISFIDPPPMAATSVSLSTMVQGARAPGIISFKTAGGTVGKQYTQSTELTQLKIIFVNTGFLEAYYSDMESAEIDDANTGEDEFDEARQYICGKLFKELWSDDAENGFPMPRGCYYRSFATSREFFIVFDRRNGLSPDTNYKIVMNMAGFVGQSSDKEYIRIISMVALESAPYTALEIGRPLLTRLAIPTGGVLASHFLIPGGLTVTGGSNQVKELTIGTALTAGEAQLTLMITGSENERSAIVGGSILRIYMWPLLEWDMEREPTMTCTAVDSTSVCGDITEVKTESVVPNGHKNILKLSLPDGMTPLYGTRMVKIELNNLDLPRGGFFPDRLAAQITTSADESPSYVMSSGDYLWKKPDAGFTLARILATDGHTKPFKSDVGNIIYVKLNLGATLFAGGSGTAIAALFTLSLPEGYVCRETAAVEDSLSLFKTRLPQGKGTVEKPEMWSFSGNNECSFGLSGYDVIYSGSSIMIKVVVDNPPSPIGQASSSNRWRVTIASRGYNPQANQLYSVEGSVFMSAQPEVFFGSLPVLGKLRTAVIVPADFSVSTTSILRRNWMSVWFHTEQSAGQNGYILINAPRHFNFGKACRVENLEEEYYVSGGDTTAYPLTAVLSCDGLAEATDRPNLQGRTSITATTASRYHQALINIGQLIKGDTLYGLRLAVYNPFIDDIDPDDDDSWRIWTLNDKLQYIDGTSTTVSCSPQLSTSWRLYRYMLTTPDRPLAGLPIHISAHLSSAAPYRLSMELAMLDVYIWGLPWSTNSTFRASLPAGWQWVIRTEEDFLACRYCTNSNLKLDNITADWPTPMIPMNDSSVLSWGTQRLYFDASNIYGFRAPVMVPSFPPTASTRKLLIEFGFDEAKANDRPFAATLSLGTITSLGGFTVSPSSNVVNRRIDLSFTVRTASAVLPQSDALVITFPVGYDMSTACVLGPTSRRSRRLMADGSIPSSIDKWILPHLVATNIGVGASVQTDELSIELPPGVVCEWNAVSLTVTLRPTTSAIEPNFYRFDILGVLNPSDERELLPDAASACGRSSCFKLESLQGVSTDPRTLDLAAYYPAPSLSVMMEKAGLAPITVAQKLATGRNDQPGKQNNVILEFRLPREASLPTDATLIVTAPSSLVFPEACLLGLETRLDEVFGAGQSPPPQYTRWPATAAIRSCVGERNVVRMVVGPGFDNEKLYVFRLRIQSNPIEDPVENSWRIELGGESSEPFPGFELWSFESTQVAPVSVAKNRPAQPEVPSEWVKNSVTISFTTRNTIDRDTPVPGGGAVLMLTAPRDFTFVAHSDIDRSDECEGVALEELAGADEEYEPASVFHSADFSCIVSDPDPSTAGTSSAKFHRITMTFLSDKPLLARRRYRLTVLVYNPDVSIEASRAPWLLQSYRNALDVEDPATSALDETTMQGFSVVNFLNEFTVRNSDPITQLPIAAGKTEIPALFIRVKFSATLDVGDVLLIEAPEGYQFAGNGEICHGFTWITTRGNWAREFPH</sequence>
<dbReference type="Proteomes" id="UP000007800">
    <property type="component" value="Unassembled WGS sequence"/>
</dbReference>